<dbReference type="InterPro" id="IPR027417">
    <property type="entry name" value="P-loop_NTPase"/>
</dbReference>
<dbReference type="SUPFAM" id="SSF52540">
    <property type="entry name" value="P-loop containing nucleoside triphosphate hydrolases"/>
    <property type="match status" value="1"/>
</dbReference>
<dbReference type="Gene3D" id="3.40.50.300">
    <property type="entry name" value="P-loop containing nucleotide triphosphate hydrolases"/>
    <property type="match status" value="1"/>
</dbReference>
<keyword evidence="3" id="KW-1185">Reference proteome</keyword>
<dbReference type="Pfam" id="PF01656">
    <property type="entry name" value="CbiA"/>
    <property type="match status" value="1"/>
</dbReference>
<sequence>MSRYVLIGRSAEYESRLRGLFGVDLASVPAELIASDLSGVVERLPSRPSVALLGPFLSYEETRFLADAIPVARPGTSIVVVKGERSELEDWVDAMTIHAVLSPDGADALVESVLAGLSPAAPVAPPALPEQALPVEPAPLAEDDRPVVIAVASPKGGQGKTTIAINLAAGLAHVARDSVVLVDADLQFGDIANALDLPSTRGWLDAVAAGPDEIAFKASMHRHPGGFFVLTAPPSPEHADTIAPERFSVVLARLARIFRYVVIDTTPGVGEQTLSVLEAADHGIFVSSLSVPSLRALRVELDVLDRAGIAPEHRHVVVNFVDRTSGLTVKDAERITGATVGVPIPRSPEVVLASNHGIPLLEHDPRDPAAKAILDLLATITPAADQLSSRLHRRRTR</sequence>
<dbReference type="GO" id="GO:0016887">
    <property type="term" value="F:ATP hydrolysis activity"/>
    <property type="evidence" value="ECO:0007669"/>
    <property type="project" value="TreeGrafter"/>
</dbReference>
<dbReference type="EMBL" id="BNAI01000002">
    <property type="protein sequence ID" value="GHF13627.1"/>
    <property type="molecule type" value="Genomic_DNA"/>
</dbReference>
<organism evidence="2 3">
    <name type="scientific">Pseudolysinimonas yzui</name>
    <dbReference type="NCBI Taxonomy" id="2708254"/>
    <lineage>
        <taxon>Bacteria</taxon>
        <taxon>Bacillati</taxon>
        <taxon>Actinomycetota</taxon>
        <taxon>Actinomycetes</taxon>
        <taxon>Micrococcales</taxon>
        <taxon>Microbacteriaceae</taxon>
        <taxon>Pseudolysinimonas</taxon>
    </lineage>
</organism>
<proteinExistence type="predicted"/>
<dbReference type="Proteomes" id="UP000617531">
    <property type="component" value="Unassembled WGS sequence"/>
</dbReference>
<evidence type="ECO:0000313" key="3">
    <source>
        <dbReference type="Proteomes" id="UP000617531"/>
    </source>
</evidence>
<reference evidence="2" key="1">
    <citation type="journal article" date="2014" name="Int. J. Syst. Evol. Microbiol.">
        <title>Complete genome sequence of Corynebacterium casei LMG S-19264T (=DSM 44701T), isolated from a smear-ripened cheese.</title>
        <authorList>
            <consortium name="US DOE Joint Genome Institute (JGI-PGF)"/>
            <person name="Walter F."/>
            <person name="Albersmeier A."/>
            <person name="Kalinowski J."/>
            <person name="Ruckert C."/>
        </authorList>
    </citation>
    <scope>NUCLEOTIDE SEQUENCE</scope>
    <source>
        <strain evidence="2">CGMCC 1.16548</strain>
    </source>
</reference>
<dbReference type="GO" id="GO:0051782">
    <property type="term" value="P:negative regulation of cell division"/>
    <property type="evidence" value="ECO:0007669"/>
    <property type="project" value="TreeGrafter"/>
</dbReference>
<dbReference type="RefSeq" id="WP_191282679.1">
    <property type="nucleotide sequence ID" value="NZ_BNAI01000002.1"/>
</dbReference>
<gene>
    <name evidence="2" type="ORF">GCM10011600_13170</name>
</gene>
<dbReference type="GO" id="GO:0005524">
    <property type="term" value="F:ATP binding"/>
    <property type="evidence" value="ECO:0007669"/>
    <property type="project" value="TreeGrafter"/>
</dbReference>
<evidence type="ECO:0000259" key="1">
    <source>
        <dbReference type="Pfam" id="PF01656"/>
    </source>
</evidence>
<evidence type="ECO:0000313" key="2">
    <source>
        <dbReference type="EMBL" id="GHF13627.1"/>
    </source>
</evidence>
<dbReference type="AlphaFoldDB" id="A0A8J3GQ90"/>
<dbReference type="InterPro" id="IPR002586">
    <property type="entry name" value="CobQ/CobB/MinD/ParA_Nub-bd_dom"/>
</dbReference>
<protein>
    <recommendedName>
        <fullName evidence="1">CobQ/CobB/MinD/ParA nucleotide binding domain-containing protein</fullName>
    </recommendedName>
</protein>
<accession>A0A8J3GQ90</accession>
<dbReference type="GO" id="GO:0009898">
    <property type="term" value="C:cytoplasmic side of plasma membrane"/>
    <property type="evidence" value="ECO:0007669"/>
    <property type="project" value="TreeGrafter"/>
</dbReference>
<feature type="domain" description="CobQ/CobB/MinD/ParA nucleotide binding" evidence="1">
    <location>
        <begin position="149"/>
        <end position="359"/>
    </location>
</feature>
<name>A0A8J3GQ90_9MICO</name>
<dbReference type="GO" id="GO:0005829">
    <property type="term" value="C:cytosol"/>
    <property type="evidence" value="ECO:0007669"/>
    <property type="project" value="TreeGrafter"/>
</dbReference>
<reference evidence="2" key="2">
    <citation type="submission" date="2020-09" db="EMBL/GenBank/DDBJ databases">
        <authorList>
            <person name="Sun Q."/>
            <person name="Zhou Y."/>
        </authorList>
    </citation>
    <scope>NUCLEOTIDE SEQUENCE</scope>
    <source>
        <strain evidence="2">CGMCC 1.16548</strain>
    </source>
</reference>
<dbReference type="InterPro" id="IPR050625">
    <property type="entry name" value="ParA/MinD_ATPase"/>
</dbReference>
<dbReference type="PANTHER" id="PTHR43384">
    <property type="entry name" value="SEPTUM SITE-DETERMINING PROTEIN MIND HOMOLOG, CHLOROPLASTIC-RELATED"/>
    <property type="match status" value="1"/>
</dbReference>
<comment type="caution">
    <text evidence="2">The sequence shown here is derived from an EMBL/GenBank/DDBJ whole genome shotgun (WGS) entry which is preliminary data.</text>
</comment>
<dbReference type="PANTHER" id="PTHR43384:SF13">
    <property type="entry name" value="SLR0110 PROTEIN"/>
    <property type="match status" value="1"/>
</dbReference>